<protein>
    <recommendedName>
        <fullName evidence="2">DUF8141 domain-containing protein</fullName>
    </recommendedName>
</protein>
<reference evidence="3" key="1">
    <citation type="journal article" date="2022" name="Syst. Appl. Microbiol.">
        <title>Natronocalculus amylovorans gen. nov., sp. nov., and Natranaeroarchaeum aerophilus sp. nov., dominant culturable amylolytic natronoarchaea from hypersaline soda lakes in southwestern Siberia.</title>
        <authorList>
            <person name="Sorokin D.Y."/>
            <person name="Elcheninov A.G."/>
            <person name="Khizhniak T.V."/>
            <person name="Koenen M."/>
            <person name="Bale N.J."/>
            <person name="Damste J.S.S."/>
            <person name="Kublanov I.V."/>
        </authorList>
    </citation>
    <scope>NUCLEOTIDE SEQUENCE</scope>
    <source>
        <strain evidence="3">AArc-St2</strain>
    </source>
</reference>
<evidence type="ECO:0000313" key="4">
    <source>
        <dbReference type="Proteomes" id="UP001203207"/>
    </source>
</evidence>
<dbReference type="InterPro" id="IPR058454">
    <property type="entry name" value="DUF8141"/>
</dbReference>
<comment type="caution">
    <text evidence="3">The sequence shown here is derived from an EMBL/GenBank/DDBJ whole genome shotgun (WGS) entry which is preliminary data.</text>
</comment>
<name>A0AAE3KA61_9EURY</name>
<dbReference type="RefSeq" id="WP_174654942.1">
    <property type="nucleotide sequence ID" value="NZ_JAKRVX010000008.1"/>
</dbReference>
<feature type="domain" description="DUF8141" evidence="2">
    <location>
        <begin position="4"/>
        <end position="66"/>
    </location>
</feature>
<sequence length="71" mass="7964">MSLQLFHWLDRKPFATQIILLSLVFDSIGAATGYLLHPYLGVEPLIGILYGLVAGSLPLSLWILRYQQQHG</sequence>
<organism evidence="3 4">
    <name type="scientific">Natronocalculus amylovorans</name>
    <dbReference type="NCBI Taxonomy" id="2917812"/>
    <lineage>
        <taxon>Archaea</taxon>
        <taxon>Methanobacteriati</taxon>
        <taxon>Methanobacteriota</taxon>
        <taxon>Stenosarchaea group</taxon>
        <taxon>Halobacteria</taxon>
        <taxon>Halobacteriales</taxon>
        <taxon>Haloferacaceae</taxon>
        <taxon>Natronocalculus</taxon>
    </lineage>
</organism>
<evidence type="ECO:0000313" key="3">
    <source>
        <dbReference type="EMBL" id="MCL9818125.1"/>
    </source>
</evidence>
<keyword evidence="1" id="KW-1133">Transmembrane helix</keyword>
<dbReference type="Proteomes" id="UP001203207">
    <property type="component" value="Unassembled WGS sequence"/>
</dbReference>
<gene>
    <name evidence="3" type="ORF">AArcSt2_14370</name>
</gene>
<evidence type="ECO:0000259" key="2">
    <source>
        <dbReference type="Pfam" id="PF26464"/>
    </source>
</evidence>
<feature type="transmembrane region" description="Helical" evidence="1">
    <location>
        <begin position="46"/>
        <end position="64"/>
    </location>
</feature>
<proteinExistence type="predicted"/>
<keyword evidence="4" id="KW-1185">Reference proteome</keyword>
<dbReference type="Pfam" id="PF26464">
    <property type="entry name" value="DUF8141"/>
    <property type="match status" value="1"/>
</dbReference>
<dbReference type="EMBL" id="JAKRVX010000008">
    <property type="protein sequence ID" value="MCL9818125.1"/>
    <property type="molecule type" value="Genomic_DNA"/>
</dbReference>
<keyword evidence="1" id="KW-0472">Membrane</keyword>
<reference evidence="3" key="2">
    <citation type="submission" date="2022-02" db="EMBL/GenBank/DDBJ databases">
        <authorList>
            <person name="Elcheninov A.G."/>
            <person name="Sorokin D.Y."/>
            <person name="Kublanov I.V."/>
        </authorList>
    </citation>
    <scope>NUCLEOTIDE SEQUENCE</scope>
    <source>
        <strain evidence="3">AArc-St2</strain>
    </source>
</reference>
<keyword evidence="1" id="KW-0812">Transmembrane</keyword>
<accession>A0AAE3KA61</accession>
<evidence type="ECO:0000256" key="1">
    <source>
        <dbReference type="SAM" id="Phobius"/>
    </source>
</evidence>
<dbReference type="AlphaFoldDB" id="A0AAE3KA61"/>